<comment type="caution">
    <text evidence="2">The sequence shown here is derived from an EMBL/GenBank/DDBJ whole genome shotgun (WGS) entry which is preliminary data.</text>
</comment>
<dbReference type="InterPro" id="IPR047216">
    <property type="entry name" value="Endonuclease_DUF559_bact"/>
</dbReference>
<dbReference type="Proteomes" id="UP000518300">
    <property type="component" value="Unassembled WGS sequence"/>
</dbReference>
<dbReference type="SUPFAM" id="SSF52980">
    <property type="entry name" value="Restriction endonuclease-like"/>
    <property type="match status" value="1"/>
</dbReference>
<dbReference type="InterPro" id="IPR011335">
    <property type="entry name" value="Restrct_endonuc-II-like"/>
</dbReference>
<dbReference type="Gene3D" id="3.40.960.10">
    <property type="entry name" value="VSR Endonuclease"/>
    <property type="match status" value="1"/>
</dbReference>
<evidence type="ECO:0000259" key="1">
    <source>
        <dbReference type="Pfam" id="PF04480"/>
    </source>
</evidence>
<protein>
    <submittedName>
        <fullName evidence="2">DUF559 domain-containing protein</fullName>
    </submittedName>
</protein>
<evidence type="ECO:0000313" key="2">
    <source>
        <dbReference type="EMBL" id="NMO18835.1"/>
    </source>
</evidence>
<name>A0A848LLZ3_9BACT</name>
<keyword evidence="3" id="KW-1185">Reference proteome</keyword>
<reference evidence="2 3" key="1">
    <citation type="submission" date="2020-04" db="EMBL/GenBank/DDBJ databases">
        <title>Draft genome of Pyxidicoccus fallax type strain.</title>
        <authorList>
            <person name="Whitworth D.E."/>
        </authorList>
    </citation>
    <scope>NUCLEOTIDE SEQUENCE [LARGE SCALE GENOMIC DNA]</scope>
    <source>
        <strain evidence="2 3">DSM 14698</strain>
    </source>
</reference>
<dbReference type="InterPro" id="IPR007569">
    <property type="entry name" value="DUF559"/>
</dbReference>
<feature type="domain" description="DUF559" evidence="1">
    <location>
        <begin position="323"/>
        <end position="387"/>
    </location>
</feature>
<dbReference type="EMBL" id="JABBJJ010000156">
    <property type="protein sequence ID" value="NMO18835.1"/>
    <property type="molecule type" value="Genomic_DNA"/>
</dbReference>
<evidence type="ECO:0000313" key="3">
    <source>
        <dbReference type="Proteomes" id="UP000518300"/>
    </source>
</evidence>
<dbReference type="Pfam" id="PF04480">
    <property type="entry name" value="DUF559"/>
    <property type="match status" value="1"/>
</dbReference>
<organism evidence="2 3">
    <name type="scientific">Pyxidicoccus fallax</name>
    <dbReference type="NCBI Taxonomy" id="394095"/>
    <lineage>
        <taxon>Bacteria</taxon>
        <taxon>Pseudomonadati</taxon>
        <taxon>Myxococcota</taxon>
        <taxon>Myxococcia</taxon>
        <taxon>Myxococcales</taxon>
        <taxon>Cystobacterineae</taxon>
        <taxon>Myxococcaceae</taxon>
        <taxon>Pyxidicoccus</taxon>
    </lineage>
</organism>
<proteinExistence type="predicted"/>
<gene>
    <name evidence="2" type="ORF">HG543_28810</name>
</gene>
<sequence length="406" mass="45026">MQPMLDSALFDTLDRHGRRRAEGISTLSTLVGPPERALALLTEWVHRQGLSVVVVEGDDPRAIVSAWATALAREKDLAAHAEAFVVLSQPLGGKRELLFRGKTFHERRVLLEGLTPPRSGTATWELCRRILESPALPPPGTLPSTVDEAIQQDPVHTLQALLALVPVGSTPILRVRGGPSDFRVLRTAASLCAEAPALTTVCVLAPESFAEHLRRGESRVLAMLREGQVDVPVEPPAALAATPVNSVAPTLARLQQEGLPEPILARYAEAARSLITARREVEDRARSKEERFLFDLLEHLPSTRGLFALNAPVDVGPGCRPLVVDLLCRELRLAVELDGYFHFREEERFRMDRRKDLALQRAGYWVVRFLSSDVVPRLEEILETLNTLIAARRQERFGPETHHGHR</sequence>
<dbReference type="PANTHER" id="PTHR38590">
    <property type="entry name" value="BLL0828 PROTEIN"/>
    <property type="match status" value="1"/>
</dbReference>
<dbReference type="PANTHER" id="PTHR38590:SF1">
    <property type="entry name" value="BLL0828 PROTEIN"/>
    <property type="match status" value="1"/>
</dbReference>
<accession>A0A848LLZ3</accession>
<dbReference type="AlphaFoldDB" id="A0A848LLZ3"/>